<dbReference type="OrthoDB" id="7760957at2759"/>
<dbReference type="GeneID" id="119740296"/>
<dbReference type="AlphaFoldDB" id="A0A914B6A4"/>
<dbReference type="PROSITE" id="PS00615">
    <property type="entry name" value="C_TYPE_LECTIN_1"/>
    <property type="match status" value="1"/>
</dbReference>
<dbReference type="InterPro" id="IPR016187">
    <property type="entry name" value="CTDL_fold"/>
</dbReference>
<dbReference type="EnsemblMetazoa" id="XM_038215561.1">
    <property type="protein sequence ID" value="XP_038071489.1"/>
    <property type="gene ID" value="LOC119740296"/>
</dbReference>
<name>A0A914B6A4_PATMI</name>
<dbReference type="PROSITE" id="PS50041">
    <property type="entry name" value="C_TYPE_LECTIN_2"/>
    <property type="match status" value="1"/>
</dbReference>
<reference evidence="4" key="1">
    <citation type="submission" date="2022-11" db="UniProtKB">
        <authorList>
            <consortium name="EnsemblMetazoa"/>
        </authorList>
    </citation>
    <scope>IDENTIFICATION</scope>
</reference>
<dbReference type="InterPro" id="IPR001304">
    <property type="entry name" value="C-type_lectin-like"/>
</dbReference>
<dbReference type="InterPro" id="IPR016186">
    <property type="entry name" value="C-type_lectin-like/link_sf"/>
</dbReference>
<dbReference type="InterPro" id="IPR018378">
    <property type="entry name" value="C-type_lectin_CS"/>
</dbReference>
<dbReference type="PANTHER" id="PTHR22799">
    <property type="entry name" value="TETRANECTIN-RELATED"/>
    <property type="match status" value="1"/>
</dbReference>
<feature type="domain" description="C-type lectin" evidence="3">
    <location>
        <begin position="1"/>
        <end position="90"/>
    </location>
</feature>
<evidence type="ECO:0000256" key="2">
    <source>
        <dbReference type="ARBA" id="ARBA00023157"/>
    </source>
</evidence>
<dbReference type="Pfam" id="PF00059">
    <property type="entry name" value="Lectin_C"/>
    <property type="match status" value="1"/>
</dbReference>
<dbReference type="InterPro" id="IPR051663">
    <property type="entry name" value="CLec_Tetranectin-domain"/>
</dbReference>
<dbReference type="RefSeq" id="XP_038071489.1">
    <property type="nucleotide sequence ID" value="XM_038215561.1"/>
</dbReference>
<keyword evidence="1" id="KW-0430">Lectin</keyword>
<protein>
    <recommendedName>
        <fullName evidence="3">C-type lectin domain-containing protein</fullName>
    </recommendedName>
</protein>
<evidence type="ECO:0000259" key="3">
    <source>
        <dbReference type="PROSITE" id="PS50041"/>
    </source>
</evidence>
<dbReference type="Gene3D" id="3.10.100.10">
    <property type="entry name" value="Mannose-Binding Protein A, subunit A"/>
    <property type="match status" value="1"/>
</dbReference>
<dbReference type="PANTHER" id="PTHR22799:SF6">
    <property type="entry name" value="C-TYPE LECTIN DOMAIN FAMILY 4 MEMBER M-LIKE"/>
    <property type="match status" value="1"/>
</dbReference>
<keyword evidence="5" id="KW-1185">Reference proteome</keyword>
<evidence type="ECO:0000313" key="4">
    <source>
        <dbReference type="EnsemblMetazoa" id="XP_038071489.1"/>
    </source>
</evidence>
<sequence length="112" mass="12571">MAAPHSDQENDFLASLAQGSDIWVACTDRRQEGEWECEGSQDGQEIYTNWRKPVEPNNHGGVEHCAMLRKVAMNKWNDVRCGIELEAVCKQKPLGSCFTTNNEGRLDVDSCL</sequence>
<accession>A0A914B6A4</accession>
<proteinExistence type="predicted"/>
<dbReference type="Proteomes" id="UP000887568">
    <property type="component" value="Unplaced"/>
</dbReference>
<dbReference type="SUPFAM" id="SSF56436">
    <property type="entry name" value="C-type lectin-like"/>
    <property type="match status" value="1"/>
</dbReference>
<dbReference type="GO" id="GO:0030246">
    <property type="term" value="F:carbohydrate binding"/>
    <property type="evidence" value="ECO:0007669"/>
    <property type="project" value="UniProtKB-KW"/>
</dbReference>
<evidence type="ECO:0000313" key="5">
    <source>
        <dbReference type="Proteomes" id="UP000887568"/>
    </source>
</evidence>
<evidence type="ECO:0000256" key="1">
    <source>
        <dbReference type="ARBA" id="ARBA00022734"/>
    </source>
</evidence>
<dbReference type="CDD" id="cd00037">
    <property type="entry name" value="CLECT"/>
    <property type="match status" value="1"/>
</dbReference>
<keyword evidence="2" id="KW-1015">Disulfide bond</keyword>
<organism evidence="4 5">
    <name type="scientific">Patiria miniata</name>
    <name type="common">Bat star</name>
    <name type="synonym">Asterina miniata</name>
    <dbReference type="NCBI Taxonomy" id="46514"/>
    <lineage>
        <taxon>Eukaryota</taxon>
        <taxon>Metazoa</taxon>
        <taxon>Echinodermata</taxon>
        <taxon>Eleutherozoa</taxon>
        <taxon>Asterozoa</taxon>
        <taxon>Asteroidea</taxon>
        <taxon>Valvatacea</taxon>
        <taxon>Valvatida</taxon>
        <taxon>Asterinidae</taxon>
        <taxon>Patiria</taxon>
    </lineage>
</organism>